<evidence type="ECO:0000256" key="2">
    <source>
        <dbReference type="ARBA" id="ARBA00022759"/>
    </source>
</evidence>
<dbReference type="EMBL" id="FNAP01000004">
    <property type="protein sequence ID" value="SDE17458.1"/>
    <property type="molecule type" value="Genomic_DNA"/>
</dbReference>
<reference evidence="5 6" key="1">
    <citation type="submission" date="2016-10" db="EMBL/GenBank/DDBJ databases">
        <authorList>
            <person name="de Groot N.N."/>
        </authorList>
    </citation>
    <scope>NUCLEOTIDE SEQUENCE [LARGE SCALE GENOMIC DNA]</scope>
    <source>
        <strain evidence="5 6">ATCC 700224</strain>
    </source>
</reference>
<dbReference type="InterPro" id="IPR016071">
    <property type="entry name" value="Staphylococal_nuclease_OB-fold"/>
</dbReference>
<gene>
    <name evidence="5" type="ORF">SAMN05421720_10461</name>
</gene>
<sequence length="280" mass="30389">MTPRHPLTRRRCLAGLAGVGFLFSRTARGAGDIAPAEGLTPDPGGTARALGTDGALILGDGRRVRLAAIRLPQPTDLPQDGAPEEMARVADWAAQARAALESTCVGRSVRPWTPEVARDRYGRVLAQVTLEPGGLWVQAELIARGLARVATMPGAAAGAGELLTLEAEARAAGRGLWRDPLYAPRAPDETWPWIGTFQIVRGTVLDAARMRSRIYLNFGRDWRRDFTVMVEHPRRAGLDVADLLDLERQFIQVRGWLFPTNGPMIALDHAAALETRVILG</sequence>
<evidence type="ECO:0000313" key="6">
    <source>
        <dbReference type="Proteomes" id="UP000199412"/>
    </source>
</evidence>
<dbReference type="STRING" id="69960.SAMN05421720_10461"/>
<dbReference type="SMART" id="SM00318">
    <property type="entry name" value="SNc"/>
    <property type="match status" value="1"/>
</dbReference>
<dbReference type="AlphaFoldDB" id="A0A1G7ARF8"/>
<name>A0A1G7ARF8_9PROT</name>
<evidence type="ECO:0000313" key="5">
    <source>
        <dbReference type="EMBL" id="SDE17458.1"/>
    </source>
</evidence>
<dbReference type="GO" id="GO:0004519">
    <property type="term" value="F:endonuclease activity"/>
    <property type="evidence" value="ECO:0007669"/>
    <property type="project" value="UniProtKB-KW"/>
</dbReference>
<dbReference type="PANTHER" id="PTHR12302:SF3">
    <property type="entry name" value="SERINE_THREONINE-PROTEIN KINASE 31"/>
    <property type="match status" value="1"/>
</dbReference>
<keyword evidence="3" id="KW-0378">Hydrolase</keyword>
<keyword evidence="2 5" id="KW-0255">Endonuclease</keyword>
<dbReference type="PANTHER" id="PTHR12302">
    <property type="entry name" value="EBNA2 BINDING PROTEIN P100"/>
    <property type="match status" value="1"/>
</dbReference>
<dbReference type="InterPro" id="IPR035437">
    <property type="entry name" value="SNase_OB-fold_sf"/>
</dbReference>
<evidence type="ECO:0000256" key="3">
    <source>
        <dbReference type="ARBA" id="ARBA00022801"/>
    </source>
</evidence>
<protein>
    <submittedName>
        <fullName evidence="5">Endonuclease YncB, thermonuclease family</fullName>
    </submittedName>
</protein>
<proteinExistence type="predicted"/>
<dbReference type="GO" id="GO:0016787">
    <property type="term" value="F:hydrolase activity"/>
    <property type="evidence" value="ECO:0007669"/>
    <property type="project" value="UniProtKB-KW"/>
</dbReference>
<accession>A0A1G7ARF8</accession>
<keyword evidence="1" id="KW-0540">Nuclease</keyword>
<feature type="domain" description="TNase-like" evidence="4">
    <location>
        <begin position="53"/>
        <end position="179"/>
    </location>
</feature>
<dbReference type="PROSITE" id="PS50830">
    <property type="entry name" value="TNASE_3"/>
    <property type="match status" value="1"/>
</dbReference>
<dbReference type="RefSeq" id="WP_176793443.1">
    <property type="nucleotide sequence ID" value="NZ_FNAP01000004.1"/>
</dbReference>
<dbReference type="Proteomes" id="UP000199412">
    <property type="component" value="Unassembled WGS sequence"/>
</dbReference>
<dbReference type="SUPFAM" id="SSF50199">
    <property type="entry name" value="Staphylococcal nuclease"/>
    <property type="match status" value="1"/>
</dbReference>
<dbReference type="Gene3D" id="2.40.50.90">
    <property type="match status" value="1"/>
</dbReference>
<keyword evidence="6" id="KW-1185">Reference proteome</keyword>
<organism evidence="5 6">
    <name type="scientific">Rhodospira trueperi</name>
    <dbReference type="NCBI Taxonomy" id="69960"/>
    <lineage>
        <taxon>Bacteria</taxon>
        <taxon>Pseudomonadati</taxon>
        <taxon>Pseudomonadota</taxon>
        <taxon>Alphaproteobacteria</taxon>
        <taxon>Rhodospirillales</taxon>
        <taxon>Rhodospirillaceae</taxon>
        <taxon>Rhodospira</taxon>
    </lineage>
</organism>
<dbReference type="Pfam" id="PF00565">
    <property type="entry name" value="SNase"/>
    <property type="match status" value="1"/>
</dbReference>
<evidence type="ECO:0000259" key="4">
    <source>
        <dbReference type="PROSITE" id="PS50830"/>
    </source>
</evidence>
<evidence type="ECO:0000256" key="1">
    <source>
        <dbReference type="ARBA" id="ARBA00022722"/>
    </source>
</evidence>